<protein>
    <submittedName>
        <fullName evidence="2">Uncharacterized protein</fullName>
    </submittedName>
</protein>
<reference evidence="2" key="1">
    <citation type="submission" date="2022-08" db="UniProtKB">
        <authorList>
            <consortium name="EnsemblMetazoa"/>
        </authorList>
    </citation>
    <scope>IDENTIFICATION</scope>
</reference>
<dbReference type="EnsemblMetazoa" id="ACOM039340-RA">
    <property type="protein sequence ID" value="ACOM039340-PA.1"/>
    <property type="gene ID" value="ACOM039340"/>
</dbReference>
<dbReference type="AlphaFoldDB" id="A0A8W7PZ44"/>
<accession>A0A8W7PZ44</accession>
<feature type="region of interest" description="Disordered" evidence="1">
    <location>
        <begin position="57"/>
        <end position="107"/>
    </location>
</feature>
<name>A0A8W7PZ44_ANOCL</name>
<proteinExistence type="predicted"/>
<evidence type="ECO:0000256" key="1">
    <source>
        <dbReference type="SAM" id="MobiDB-lite"/>
    </source>
</evidence>
<sequence length="107" mass="12484">MTKVKIYALCWKCTSAKGAQNLPPRYRSVDSFNSNQKASETHTTHWDLDLGKCRHVRDPDNDPRWGRKFSSRGRPEDSFPSRQHAARLFSNLIPAPDRMRLKRTRDD</sequence>
<dbReference type="Proteomes" id="UP000075882">
    <property type="component" value="Unassembled WGS sequence"/>
</dbReference>
<organism evidence="2">
    <name type="scientific">Anopheles coluzzii</name>
    <name type="common">African malaria mosquito</name>
    <dbReference type="NCBI Taxonomy" id="1518534"/>
    <lineage>
        <taxon>Eukaryota</taxon>
        <taxon>Metazoa</taxon>
        <taxon>Ecdysozoa</taxon>
        <taxon>Arthropoda</taxon>
        <taxon>Hexapoda</taxon>
        <taxon>Insecta</taxon>
        <taxon>Pterygota</taxon>
        <taxon>Neoptera</taxon>
        <taxon>Endopterygota</taxon>
        <taxon>Diptera</taxon>
        <taxon>Nematocera</taxon>
        <taxon>Culicoidea</taxon>
        <taxon>Culicidae</taxon>
        <taxon>Anophelinae</taxon>
        <taxon>Anopheles</taxon>
    </lineage>
</organism>
<evidence type="ECO:0000313" key="2">
    <source>
        <dbReference type="EnsemblMetazoa" id="ACOM039340-PA.1"/>
    </source>
</evidence>